<keyword evidence="2" id="KW-0238">DNA-binding</keyword>
<dbReference type="SUPFAM" id="SSF46785">
    <property type="entry name" value="Winged helix' DNA-binding domain"/>
    <property type="match status" value="1"/>
</dbReference>
<evidence type="ECO:0000256" key="3">
    <source>
        <dbReference type="ARBA" id="ARBA00023163"/>
    </source>
</evidence>
<dbReference type="GO" id="GO:0003700">
    <property type="term" value="F:DNA-binding transcription factor activity"/>
    <property type="evidence" value="ECO:0007669"/>
    <property type="project" value="TreeGrafter"/>
</dbReference>
<organism evidence="6 7">
    <name type="scientific">Methylobrevis pamukkalensis</name>
    <dbReference type="NCBI Taxonomy" id="1439726"/>
    <lineage>
        <taxon>Bacteria</taxon>
        <taxon>Pseudomonadati</taxon>
        <taxon>Pseudomonadota</taxon>
        <taxon>Alphaproteobacteria</taxon>
        <taxon>Hyphomicrobiales</taxon>
        <taxon>Pleomorphomonadaceae</taxon>
        <taxon>Methylobrevis</taxon>
    </lineage>
</organism>
<dbReference type="InterPro" id="IPR036388">
    <property type="entry name" value="WH-like_DNA-bd_sf"/>
</dbReference>
<evidence type="ECO:0000256" key="2">
    <source>
        <dbReference type="ARBA" id="ARBA00023125"/>
    </source>
</evidence>
<evidence type="ECO:0000259" key="4">
    <source>
        <dbReference type="PROSITE" id="PS51077"/>
    </source>
</evidence>
<dbReference type="InterPro" id="IPR036390">
    <property type="entry name" value="WH_DNA-bd_sf"/>
</dbReference>
<dbReference type="PANTHER" id="PTHR30136:SF35">
    <property type="entry name" value="HTH-TYPE TRANSCRIPTIONAL REGULATOR RV1719"/>
    <property type="match status" value="1"/>
</dbReference>
<comment type="caution">
    <text evidence="6">The sequence shown here is derived from an EMBL/GenBank/DDBJ whole genome shotgun (WGS) entry which is preliminary data.</text>
</comment>
<name>A0A1E3H464_9HYPH</name>
<dbReference type="Proteomes" id="UP000094622">
    <property type="component" value="Unassembled WGS sequence"/>
</dbReference>
<dbReference type="Pfam" id="PF01614">
    <property type="entry name" value="IclR_C"/>
    <property type="match status" value="1"/>
</dbReference>
<dbReference type="AlphaFoldDB" id="A0A1E3H464"/>
<dbReference type="EMBL" id="MCRJ01000029">
    <property type="protein sequence ID" value="ODN71113.1"/>
    <property type="molecule type" value="Genomic_DNA"/>
</dbReference>
<evidence type="ECO:0000256" key="1">
    <source>
        <dbReference type="ARBA" id="ARBA00023015"/>
    </source>
</evidence>
<dbReference type="SMART" id="SM00346">
    <property type="entry name" value="HTH_ICLR"/>
    <property type="match status" value="1"/>
</dbReference>
<dbReference type="InterPro" id="IPR050707">
    <property type="entry name" value="HTH_MetabolicPath_Reg"/>
</dbReference>
<reference evidence="6 7" key="1">
    <citation type="submission" date="2016-07" db="EMBL/GenBank/DDBJ databases">
        <title>Draft Genome Sequence of Methylobrevis pamukkalensis PK2.</title>
        <authorList>
            <person name="Vasilenko O.V."/>
            <person name="Doronina N.V."/>
            <person name="Shmareva M.N."/>
            <person name="Tarlachkov S.V."/>
            <person name="Mustakhimov I."/>
            <person name="Trotsenko Y.A."/>
        </authorList>
    </citation>
    <scope>NUCLEOTIDE SEQUENCE [LARGE SCALE GENOMIC DNA]</scope>
    <source>
        <strain evidence="6 7">PK2</strain>
    </source>
</reference>
<accession>A0A1E3H464</accession>
<dbReference type="PROSITE" id="PS51077">
    <property type="entry name" value="HTH_ICLR"/>
    <property type="match status" value="1"/>
</dbReference>
<dbReference type="InterPro" id="IPR029016">
    <property type="entry name" value="GAF-like_dom_sf"/>
</dbReference>
<dbReference type="OrthoDB" id="6057486at2"/>
<proteinExistence type="predicted"/>
<sequence>MARQTKEPELDDVEGEVDAVAKLHGFDRAVAILEFVARQPSRIADITRSFGLPWATIHRTVAQLERAQFLKRDPESNRYSVGSRLWLIGSTYVADNRLVKSAQGVLEASDRREGVVAQVVERIGLQSVVLHVHDRPGDTIAKANYGFHFDLHLASKGHVLLAAESDGFVEEYLTRERVAMTDETVTEPEALRAIVRKVRAQGYAITIGDVQPFVASAAAPIFDGSGRAVGCLCFVTRRAVLKDPQSADEIVEQLLRAASAVSMDLGWKPAMGVALGG</sequence>
<evidence type="ECO:0000313" key="6">
    <source>
        <dbReference type="EMBL" id="ODN71113.1"/>
    </source>
</evidence>
<dbReference type="Gene3D" id="3.30.450.40">
    <property type="match status" value="1"/>
</dbReference>
<dbReference type="GO" id="GO:0045892">
    <property type="term" value="P:negative regulation of DNA-templated transcription"/>
    <property type="evidence" value="ECO:0007669"/>
    <property type="project" value="TreeGrafter"/>
</dbReference>
<dbReference type="PROSITE" id="PS51078">
    <property type="entry name" value="ICLR_ED"/>
    <property type="match status" value="1"/>
</dbReference>
<dbReference type="GO" id="GO:0003677">
    <property type="term" value="F:DNA binding"/>
    <property type="evidence" value="ECO:0007669"/>
    <property type="project" value="UniProtKB-KW"/>
</dbReference>
<evidence type="ECO:0000313" key="7">
    <source>
        <dbReference type="Proteomes" id="UP000094622"/>
    </source>
</evidence>
<dbReference type="InterPro" id="IPR014757">
    <property type="entry name" value="Tscrpt_reg_IclR_C"/>
</dbReference>
<keyword evidence="1" id="KW-0805">Transcription regulation</keyword>
<evidence type="ECO:0000259" key="5">
    <source>
        <dbReference type="PROSITE" id="PS51078"/>
    </source>
</evidence>
<dbReference type="Gene3D" id="1.10.10.10">
    <property type="entry name" value="Winged helix-like DNA-binding domain superfamily/Winged helix DNA-binding domain"/>
    <property type="match status" value="1"/>
</dbReference>
<dbReference type="Pfam" id="PF09339">
    <property type="entry name" value="HTH_IclR"/>
    <property type="match status" value="1"/>
</dbReference>
<keyword evidence="3" id="KW-0804">Transcription</keyword>
<feature type="domain" description="HTH iclR-type" evidence="4">
    <location>
        <begin position="23"/>
        <end position="83"/>
    </location>
</feature>
<feature type="domain" description="IclR-ED" evidence="5">
    <location>
        <begin position="84"/>
        <end position="267"/>
    </location>
</feature>
<protein>
    <submittedName>
        <fullName evidence="6">Glycerol operon regulatory protein</fullName>
    </submittedName>
</protein>
<dbReference type="SUPFAM" id="SSF55781">
    <property type="entry name" value="GAF domain-like"/>
    <property type="match status" value="1"/>
</dbReference>
<keyword evidence="7" id="KW-1185">Reference proteome</keyword>
<gene>
    <name evidence="6" type="primary">gylR</name>
    <name evidence="6" type="ORF">A6302_01547</name>
</gene>
<dbReference type="InterPro" id="IPR005471">
    <property type="entry name" value="Tscrpt_reg_IclR_N"/>
</dbReference>
<dbReference type="RefSeq" id="WP_069306431.1">
    <property type="nucleotide sequence ID" value="NZ_MCRJ01000029.1"/>
</dbReference>
<dbReference type="PANTHER" id="PTHR30136">
    <property type="entry name" value="HELIX-TURN-HELIX TRANSCRIPTIONAL REGULATOR, ICLR FAMILY"/>
    <property type="match status" value="1"/>
</dbReference>